<protein>
    <submittedName>
        <fullName evidence="4">M20 family metallo-hydrolase</fullName>
    </submittedName>
    <submittedName>
        <fullName evidence="3">Zn-dependent hydrolase</fullName>
    </submittedName>
</protein>
<dbReference type="NCBIfam" id="NF006771">
    <property type="entry name" value="PRK09290.1-5"/>
    <property type="match status" value="1"/>
</dbReference>
<dbReference type="AlphaFoldDB" id="A0AAV3SII9"/>
<evidence type="ECO:0000256" key="1">
    <source>
        <dbReference type="ARBA" id="ARBA00022801"/>
    </source>
</evidence>
<evidence type="ECO:0000313" key="4">
    <source>
        <dbReference type="EMBL" id="UOO96346.1"/>
    </source>
</evidence>
<evidence type="ECO:0000259" key="2">
    <source>
        <dbReference type="Pfam" id="PF07687"/>
    </source>
</evidence>
<keyword evidence="5" id="KW-1185">Reference proteome</keyword>
<dbReference type="InterPro" id="IPR011650">
    <property type="entry name" value="Peptidase_M20_dimer"/>
</dbReference>
<dbReference type="Pfam" id="PF07687">
    <property type="entry name" value="M20_dimer"/>
    <property type="match status" value="1"/>
</dbReference>
<dbReference type="RefSeq" id="WP_244704976.1">
    <property type="nucleotide sequence ID" value="NZ_BAAADN010000035.1"/>
</dbReference>
<feature type="domain" description="Peptidase M20 dimerisation" evidence="2">
    <location>
        <begin position="222"/>
        <end position="323"/>
    </location>
</feature>
<gene>
    <name evidence="3" type="ORF">GCM10008985_23890</name>
    <name evidence="4" type="ORF">MUK72_06480</name>
</gene>
<organism evidence="3 6">
    <name type="scientific">Halococcus dombrowskii</name>
    <dbReference type="NCBI Taxonomy" id="179637"/>
    <lineage>
        <taxon>Archaea</taxon>
        <taxon>Methanobacteriati</taxon>
        <taxon>Methanobacteriota</taxon>
        <taxon>Stenosarchaea group</taxon>
        <taxon>Halobacteria</taxon>
        <taxon>Halobacteriales</taxon>
        <taxon>Halococcaceae</taxon>
        <taxon>Halococcus</taxon>
    </lineage>
</organism>
<accession>A0AAV3SII9</accession>
<dbReference type="InterPro" id="IPR002933">
    <property type="entry name" value="Peptidase_M20"/>
</dbReference>
<dbReference type="KEGG" id="hdo:MUK72_06480"/>
<dbReference type="Proteomes" id="UP000830542">
    <property type="component" value="Chromosome"/>
</dbReference>
<evidence type="ECO:0000313" key="6">
    <source>
        <dbReference type="Proteomes" id="UP001500962"/>
    </source>
</evidence>
<dbReference type="EMBL" id="CP095005">
    <property type="protein sequence ID" value="UOO96346.1"/>
    <property type="molecule type" value="Genomic_DNA"/>
</dbReference>
<dbReference type="SUPFAM" id="SSF55031">
    <property type="entry name" value="Bacterial exopeptidase dimerisation domain"/>
    <property type="match status" value="1"/>
</dbReference>
<dbReference type="NCBIfam" id="TIGR01879">
    <property type="entry name" value="hydantase"/>
    <property type="match status" value="1"/>
</dbReference>
<dbReference type="GO" id="GO:0016813">
    <property type="term" value="F:hydrolase activity, acting on carbon-nitrogen (but not peptide) bonds, in linear amidines"/>
    <property type="evidence" value="ECO:0007669"/>
    <property type="project" value="InterPro"/>
</dbReference>
<name>A0AAV3SII9_HALDO</name>
<dbReference type="PANTHER" id="PTHR32494">
    <property type="entry name" value="ALLANTOATE DEIMINASE-RELATED"/>
    <property type="match status" value="1"/>
</dbReference>
<evidence type="ECO:0000313" key="3">
    <source>
        <dbReference type="EMBL" id="GAA0466093.1"/>
    </source>
</evidence>
<dbReference type="GeneID" id="71761478"/>
<reference evidence="4" key="2">
    <citation type="submission" date="2022-04" db="EMBL/GenBank/DDBJ databases">
        <title>Sequencing and genomic assembly of Halococcus dombrowskii.</title>
        <authorList>
            <person name="Lim S.W."/>
            <person name="MacLea K.S."/>
        </authorList>
    </citation>
    <scope>NUCLEOTIDE SEQUENCE</scope>
    <source>
        <strain evidence="4">H4</strain>
    </source>
</reference>
<dbReference type="Proteomes" id="UP001500962">
    <property type="component" value="Unassembled WGS sequence"/>
</dbReference>
<dbReference type="PIRSF" id="PIRSF001235">
    <property type="entry name" value="Amidase_carbamoylase"/>
    <property type="match status" value="1"/>
</dbReference>
<reference evidence="3" key="1">
    <citation type="journal article" date="2014" name="Int. J. Syst. Evol. Microbiol.">
        <title>Complete genome sequence of Corynebacterium casei LMG S-19264T (=DSM 44701T), isolated from a smear-ripened cheese.</title>
        <authorList>
            <consortium name="US DOE Joint Genome Institute (JGI-PGF)"/>
            <person name="Walter F."/>
            <person name="Albersmeier A."/>
            <person name="Kalinowski J."/>
            <person name="Ruckert C."/>
        </authorList>
    </citation>
    <scope>NUCLEOTIDE SEQUENCE</scope>
    <source>
        <strain evidence="3">JCM 12289</strain>
    </source>
</reference>
<dbReference type="Gene3D" id="3.30.70.360">
    <property type="match status" value="1"/>
</dbReference>
<dbReference type="SUPFAM" id="SSF53187">
    <property type="entry name" value="Zn-dependent exopeptidases"/>
    <property type="match status" value="1"/>
</dbReference>
<reference evidence="3" key="3">
    <citation type="submission" date="2023-12" db="EMBL/GenBank/DDBJ databases">
        <authorList>
            <person name="Sun Q."/>
            <person name="Inoue M."/>
        </authorList>
    </citation>
    <scope>NUCLEOTIDE SEQUENCE</scope>
    <source>
        <strain evidence="3">JCM 12289</strain>
    </source>
</reference>
<dbReference type="EMBL" id="BAAADN010000035">
    <property type="protein sequence ID" value="GAA0466093.1"/>
    <property type="molecule type" value="Genomic_DNA"/>
</dbReference>
<dbReference type="InterPro" id="IPR010158">
    <property type="entry name" value="Amidase_Cbmase"/>
</dbReference>
<proteinExistence type="predicted"/>
<dbReference type="Pfam" id="PF01546">
    <property type="entry name" value="Peptidase_M20"/>
    <property type="match status" value="1"/>
</dbReference>
<dbReference type="Gene3D" id="3.40.630.10">
    <property type="entry name" value="Zn peptidases"/>
    <property type="match status" value="1"/>
</dbReference>
<dbReference type="InterPro" id="IPR036264">
    <property type="entry name" value="Bact_exopeptidase_dim_dom"/>
</dbReference>
<dbReference type="CDD" id="cd03884">
    <property type="entry name" value="M20_bAS"/>
    <property type="match status" value="1"/>
</dbReference>
<sequence>MNATAESSRHVDEDRLRDDIETNGEYGAISIGEGHGRTVLPGTKANQQVREYFVERLEDAGLDVRTDSVGNIAGRWVPDGADPDAAAVAAGSHLDSVPEGGIFDGVLGVYSALEAVRALQESDADLDRPVEVVCFTEEEGTRFSNGVLGSAVATGQRSVDDALALEDHDGISLDDALNEIGAKGSGQLDASAWDSWLEVHVEQSKRLEKANVPVGIVSSITGTIRCSVEIDGEANHAGCAAMKDRTDALAAASELVLDVEQATEDVVAEKGDSVVGTVGQLDISPNAVNVVPGRAELGIDIRDVDYESMETIVGEVEASLSRLEAERGVDTTFERPYDIAPIDMSDRCTSALDEAAAESGVSTMELHSGAGHDTMHVAKVTDSGMIFAPSRDGISHNPLEWTDWESCATATRVLTGGIARLARSA</sequence>
<evidence type="ECO:0000313" key="5">
    <source>
        <dbReference type="Proteomes" id="UP000830542"/>
    </source>
</evidence>
<keyword evidence="1 3" id="KW-0378">Hydrolase</keyword>
<dbReference type="PANTHER" id="PTHR32494:SF5">
    <property type="entry name" value="ALLANTOATE AMIDOHYDROLASE"/>
    <property type="match status" value="1"/>
</dbReference>